<evidence type="ECO:0000256" key="7">
    <source>
        <dbReference type="ARBA" id="ARBA00022840"/>
    </source>
</evidence>
<comment type="catalytic activity">
    <reaction evidence="8">
        <text>ATP + (ribonucleotide)n-3'-hydroxyl + 5'-phospho-(ribonucleotide)m = (ribonucleotide)n+m + AMP + diphosphate.</text>
        <dbReference type="EC" id="6.5.1.3"/>
    </reaction>
</comment>
<evidence type="ECO:0000256" key="6">
    <source>
        <dbReference type="ARBA" id="ARBA00022800"/>
    </source>
</evidence>
<evidence type="ECO:0000256" key="5">
    <source>
        <dbReference type="ARBA" id="ARBA00022741"/>
    </source>
</evidence>
<dbReference type="InterPro" id="IPR041211">
    <property type="entry name" value="RLIG1"/>
</dbReference>
<evidence type="ECO:0000256" key="1">
    <source>
        <dbReference type="ARBA" id="ARBA00001936"/>
    </source>
</evidence>
<dbReference type="OrthoDB" id="6021187at2759"/>
<evidence type="ECO:0000313" key="12">
    <source>
        <dbReference type="EnsemblMetazoa" id="CLYHEMP024271.1"/>
    </source>
</evidence>
<keyword evidence="5" id="KW-0547">Nucleotide-binding</keyword>
<evidence type="ECO:0000256" key="2">
    <source>
        <dbReference type="ARBA" id="ARBA00001946"/>
    </source>
</evidence>
<dbReference type="GO" id="GO:0000302">
    <property type="term" value="P:response to reactive oxygen species"/>
    <property type="evidence" value="ECO:0007669"/>
    <property type="project" value="InterPro"/>
</dbReference>
<evidence type="ECO:0000256" key="3">
    <source>
        <dbReference type="ARBA" id="ARBA00012724"/>
    </source>
</evidence>
<accession>A0A7M6DRF9</accession>
<evidence type="ECO:0000256" key="9">
    <source>
        <dbReference type="ARBA" id="ARBA00035168"/>
    </source>
</evidence>
<comment type="function">
    <text evidence="11">Functions as an RNA ligase, in vitro. The ligation reaction entails three nucleotidyl transfer steps. In the first step, the RNA ligase reacts with ATP in the absence of nucleic acid to form a covalent ligase-AMP intermediate and release pyrophosphate. In step 2, the ligase-AMP binds to the nucleic acid and transfers the adenylate to the 5'-PO4 terminus to form an adenylylated intermediate. In step 3, the RNA ligase directs the attack of the 3'-OH on the 5'-phosphoanhydride linkage, resulting in a repaired 3'-5' phosphodiester and release of AMP. Exhibits selectivity for single-stranded RNA substrates and may not have nick-sealing activity on double-stranded DNA-RNA hybrids. May play a role in maintaining RNA integrity under stress conditions, for example in response to reactive oxygen species (ROS).</text>
</comment>
<comment type="cofactor">
    <cofactor evidence="1">
        <name>Mn(2+)</name>
        <dbReference type="ChEBI" id="CHEBI:29035"/>
    </cofactor>
</comment>
<dbReference type="Proteomes" id="UP000594262">
    <property type="component" value="Unplaced"/>
</dbReference>
<reference evidence="12" key="1">
    <citation type="submission" date="2021-01" db="UniProtKB">
        <authorList>
            <consortium name="EnsemblMetazoa"/>
        </authorList>
    </citation>
    <scope>IDENTIFICATION</scope>
</reference>
<keyword evidence="6" id="KW-0692">RNA repair</keyword>
<evidence type="ECO:0000256" key="11">
    <source>
        <dbReference type="ARBA" id="ARBA00045151"/>
    </source>
</evidence>
<protein>
    <recommendedName>
        <fullName evidence="9">RNA ligase 1</fullName>
        <ecNumber evidence="3">6.5.1.3</ecNumber>
    </recommendedName>
    <alternativeName>
        <fullName evidence="10">RNA ligase</fullName>
    </alternativeName>
</protein>
<evidence type="ECO:0000256" key="4">
    <source>
        <dbReference type="ARBA" id="ARBA00022598"/>
    </source>
</evidence>
<keyword evidence="13" id="KW-1185">Reference proteome</keyword>
<dbReference type="PANTHER" id="PTHR31219">
    <property type="entry name" value="CHROMOSOME 28 C12ORF29 HOMOLOG"/>
    <property type="match status" value="1"/>
</dbReference>
<evidence type="ECO:0000313" key="13">
    <source>
        <dbReference type="Proteomes" id="UP000594262"/>
    </source>
</evidence>
<comment type="cofactor">
    <cofactor evidence="2">
        <name>Mg(2+)</name>
        <dbReference type="ChEBI" id="CHEBI:18420"/>
    </cofactor>
</comment>
<keyword evidence="4" id="KW-0436">Ligase</keyword>
<dbReference type="PANTHER" id="PTHR31219:SF2">
    <property type="entry name" value="RNA LIGASE 1"/>
    <property type="match status" value="1"/>
</dbReference>
<organism evidence="12 13">
    <name type="scientific">Clytia hemisphaerica</name>
    <dbReference type="NCBI Taxonomy" id="252671"/>
    <lineage>
        <taxon>Eukaryota</taxon>
        <taxon>Metazoa</taxon>
        <taxon>Cnidaria</taxon>
        <taxon>Hydrozoa</taxon>
        <taxon>Hydroidolina</taxon>
        <taxon>Leptothecata</taxon>
        <taxon>Obeliida</taxon>
        <taxon>Clytiidae</taxon>
        <taxon>Clytia</taxon>
    </lineage>
</organism>
<sequence>MARSLEKVTKLFYYWLTTNQITCIMALSFKKCSVKGKIEAIYETTVIKNEQSSKRKGQPFKVVTTECLKERFLENKEAGYLQPTLKIDGTSCLINEFNGRPWLWARHDVKPNKIGDKKFKAWKEEMSLHAECPSEAAPVLELDLESDFKEFPDDWRSSTGSTKENATPSDNGHLVGWVPVDPSLRNHLWHLSVVNLSTGHVLVAKYNKEIKSLTVSIFPLKDLVGNTFELIGTNVNANPYGLGSKKAPVHVLIQHGEIPITISEKLDTYSHQELNDWFASENGQSEGIIWHSTQNNDMFKVHRHHLQQRWPVPTPVLVSFPVSISLGDSDLVDSVSGSKKSQFSQLKELNGQTLESLRSIDLT</sequence>
<dbReference type="AlphaFoldDB" id="A0A7M6DRF9"/>
<proteinExistence type="predicted"/>
<dbReference type="GO" id="GO:0005524">
    <property type="term" value="F:ATP binding"/>
    <property type="evidence" value="ECO:0007669"/>
    <property type="project" value="UniProtKB-KW"/>
</dbReference>
<keyword evidence="7" id="KW-0067">ATP-binding</keyword>
<dbReference type="EC" id="6.5.1.3" evidence="3"/>
<dbReference type="Pfam" id="PF17720">
    <property type="entry name" value="RLIG1"/>
    <property type="match status" value="1"/>
</dbReference>
<dbReference type="EnsemblMetazoa" id="CLYHEMT024271.1">
    <property type="protein sequence ID" value="CLYHEMP024271.1"/>
    <property type="gene ID" value="CLYHEMG024271"/>
</dbReference>
<dbReference type="GO" id="GO:0042245">
    <property type="term" value="P:RNA repair"/>
    <property type="evidence" value="ECO:0007669"/>
    <property type="project" value="UniProtKB-KW"/>
</dbReference>
<evidence type="ECO:0000256" key="8">
    <source>
        <dbReference type="ARBA" id="ARBA00034038"/>
    </source>
</evidence>
<dbReference type="GO" id="GO:0003972">
    <property type="term" value="F:RNA ligase (ATP) activity"/>
    <property type="evidence" value="ECO:0007669"/>
    <property type="project" value="UniProtKB-EC"/>
</dbReference>
<evidence type="ECO:0000256" key="10">
    <source>
        <dbReference type="ARBA" id="ARBA00035432"/>
    </source>
</evidence>
<name>A0A7M6DRF9_9CNID</name>